<keyword evidence="2" id="KW-1185">Reference proteome</keyword>
<dbReference type="Gene3D" id="1.20.1380.10">
    <property type="entry name" value="Replication modulator SeqA, C-terminal DNA-binding domain"/>
    <property type="match status" value="1"/>
</dbReference>
<dbReference type="RefSeq" id="WP_066464050.1">
    <property type="nucleotide sequence ID" value="NZ_MATO01000034.1"/>
</dbReference>
<reference evidence="1 2" key="1">
    <citation type="submission" date="2016-07" db="EMBL/GenBank/DDBJ databases">
        <title>Caryophanon latum genome sequencing.</title>
        <authorList>
            <person name="Verma A."/>
            <person name="Pal Y."/>
            <person name="Krishnamurthi S."/>
        </authorList>
    </citation>
    <scope>NUCLEOTIDE SEQUENCE [LARGE SCALE GENOMIC DNA]</scope>
    <source>
        <strain evidence="1 2">DSM 14151</strain>
    </source>
</reference>
<evidence type="ECO:0000313" key="2">
    <source>
        <dbReference type="Proteomes" id="UP000093482"/>
    </source>
</evidence>
<proteinExistence type="predicted"/>
<organism evidence="1 2">
    <name type="scientific">Caryophanon latum</name>
    <dbReference type="NCBI Taxonomy" id="33977"/>
    <lineage>
        <taxon>Bacteria</taxon>
        <taxon>Bacillati</taxon>
        <taxon>Bacillota</taxon>
        <taxon>Bacilli</taxon>
        <taxon>Bacillales</taxon>
        <taxon>Caryophanaceae</taxon>
        <taxon>Caryophanon</taxon>
    </lineage>
</organism>
<dbReference type="EMBL" id="MATO01000034">
    <property type="protein sequence ID" value="OCS90707.1"/>
    <property type="molecule type" value="Genomic_DNA"/>
</dbReference>
<protein>
    <submittedName>
        <fullName evidence="1">Uncharacterized protein</fullName>
    </submittedName>
</protein>
<gene>
    <name evidence="1" type="ORF">A6K76_01250</name>
</gene>
<sequence>MNELKKTVESIVEKFPNYAVDIADSLDILSDTINVIIDAINEESAEAMKNRDYEYPMEVMKLAKILLTYDNHIKDIQMQMVTESTEEADNKANGKNAIPNYDDYKLDTTISHNLYEDFTHTRPAGFEILNSGVKEINLWKEMFVETCKFLIDRDASIFETFIGNPKMNGRKRKFFATTNETMHSPIQVSKWYVETNCNSNFFRNIVRSMLQQYNLKTTDFKIYLRADYKELHKS</sequence>
<comment type="caution">
    <text evidence="1">The sequence shown here is derived from an EMBL/GenBank/DDBJ whole genome shotgun (WGS) entry which is preliminary data.</text>
</comment>
<evidence type="ECO:0000313" key="1">
    <source>
        <dbReference type="EMBL" id="OCS90707.1"/>
    </source>
</evidence>
<name>A0A1C0YU65_9BACL</name>
<dbReference type="InterPro" id="IPR036835">
    <property type="entry name" value="SeqA_DNA-bd_C_sf"/>
</dbReference>
<dbReference type="Proteomes" id="UP000093482">
    <property type="component" value="Unassembled WGS sequence"/>
</dbReference>
<dbReference type="OrthoDB" id="1903286at2"/>
<dbReference type="GO" id="GO:0003677">
    <property type="term" value="F:DNA binding"/>
    <property type="evidence" value="ECO:0007669"/>
    <property type="project" value="InterPro"/>
</dbReference>
<dbReference type="AlphaFoldDB" id="A0A1C0YU65"/>
<accession>A0A1C0YU65</accession>